<evidence type="ECO:0000313" key="2">
    <source>
        <dbReference type="MGI" id="MGI:2444500"/>
    </source>
</evidence>
<dbReference type="MGI" id="MGI:2444500">
    <property type="gene designation" value="D130079A08Rik"/>
</dbReference>
<reference evidence="1" key="3">
    <citation type="journal article" date="2000" name="Genome Res.">
        <title>RIKEN integrated sequence analysis (RISA) system--384-format sequencing pipeline with 384 multicapillary sequencer.</title>
        <authorList>
            <person name="Shibata K."/>
            <person name="Itoh M."/>
            <person name="Aizawa K."/>
            <person name="Nagaoka S."/>
            <person name="Sasaki N."/>
            <person name="Carninci P."/>
            <person name="Konno H."/>
            <person name="Akiyama J."/>
            <person name="Nishi K."/>
            <person name="Kitsunai T."/>
            <person name="Tashiro H."/>
            <person name="Itoh M."/>
            <person name="Sumi N."/>
            <person name="Ishii Y."/>
            <person name="Nakamura S."/>
            <person name="Hazama M."/>
            <person name="Nishine T."/>
            <person name="Harada A."/>
            <person name="Yamamoto R."/>
            <person name="Matsumoto H."/>
            <person name="Sakaguchi S."/>
            <person name="Ikegami T."/>
            <person name="Kashiwagi K."/>
            <person name="Fujiwake S."/>
            <person name="Inoue K."/>
            <person name="Togawa Y."/>
            <person name="Izawa M."/>
            <person name="Ohara E."/>
            <person name="Watahiki M."/>
            <person name="Yoneda Y."/>
            <person name="Ishikawa T."/>
            <person name="Ozawa K."/>
            <person name="Tanaka T."/>
            <person name="Matsuura S."/>
            <person name="Kawai J."/>
            <person name="Okazaki Y."/>
            <person name="Muramatsu M."/>
            <person name="Inoue Y."/>
            <person name="Kira A."/>
            <person name="Hayashizaki Y."/>
        </authorList>
    </citation>
    <scope>NUCLEOTIDE SEQUENCE</scope>
    <source>
        <strain evidence="1">C57BL/6J</strain>
        <tissue evidence="1">Spinal ganglion</tissue>
    </source>
</reference>
<reference evidence="1" key="7">
    <citation type="journal article" date="2005" name="Science">
        <title>The Transcriptional Landscape of the Mammalian Genome.</title>
        <authorList>
            <consortium name="The FANTOM Consortium"/>
            <consortium name="Riken Genome Exploration Research Group and Genome Science Group (Genome Network Project Core Group)"/>
        </authorList>
    </citation>
    <scope>NUCLEOTIDE SEQUENCE</scope>
    <source>
        <strain evidence="1">C57BL/6J</strain>
        <tissue evidence="1">Spinal ganglion</tissue>
    </source>
</reference>
<dbReference type="AGR" id="MGI:2444500"/>
<reference evidence="1" key="8">
    <citation type="journal article" date="2005" name="Science">
        <title>Antisense Transcription in the Mammalian Transcriptome.</title>
        <authorList>
            <consortium name="RIKEN Genome Exploration Research Group and Genome Science Group (Genome Network Project Core Group) and the FANTOM Consortium"/>
        </authorList>
    </citation>
    <scope>NUCLEOTIDE SEQUENCE</scope>
    <source>
        <strain evidence="1">C57BL/6J</strain>
        <tissue evidence="1">Spinal ganglion</tissue>
    </source>
</reference>
<reference evidence="1" key="4">
    <citation type="journal article" date="2001" name="Nature">
        <title>Functional annotation of a full-length mouse cDNA collection.</title>
        <authorList>
            <consortium name="The RIKEN Genome Exploration Research Group Phase II Team and the FANTOM Consortium"/>
        </authorList>
    </citation>
    <scope>NUCLEOTIDE SEQUENCE</scope>
    <source>
        <strain evidence="1">C57BL/6J</strain>
        <tissue evidence="1">Spinal ganglion</tissue>
    </source>
</reference>
<evidence type="ECO:0000313" key="1">
    <source>
        <dbReference type="EMBL" id="BAC39104.1"/>
    </source>
</evidence>
<organism evidence="1">
    <name type="scientific">Mus musculus</name>
    <name type="common">Mouse</name>
    <dbReference type="NCBI Taxonomy" id="10090"/>
    <lineage>
        <taxon>Eukaryota</taxon>
        <taxon>Metazoa</taxon>
        <taxon>Chordata</taxon>
        <taxon>Craniata</taxon>
        <taxon>Vertebrata</taxon>
        <taxon>Euteleostomi</taxon>
        <taxon>Mammalia</taxon>
        <taxon>Eutheria</taxon>
        <taxon>Euarchontoglires</taxon>
        <taxon>Glires</taxon>
        <taxon>Rodentia</taxon>
        <taxon>Myomorpha</taxon>
        <taxon>Muroidea</taxon>
        <taxon>Muridae</taxon>
        <taxon>Murinae</taxon>
        <taxon>Mus</taxon>
        <taxon>Mus</taxon>
    </lineage>
</organism>
<reference evidence="1" key="1">
    <citation type="journal article" date="1999" name="Methods Enzymol.">
        <title>High-efficiency full-length cDNA cloning.</title>
        <authorList>
            <person name="Carninci P."/>
            <person name="Hayashizaki Y."/>
        </authorList>
    </citation>
    <scope>NUCLEOTIDE SEQUENCE</scope>
    <source>
        <strain evidence="1">C57BL/6J</strain>
        <tissue evidence="1">Spinal ganglion</tissue>
    </source>
</reference>
<accession>Q8BNC5</accession>
<protein>
    <submittedName>
        <fullName evidence="1">Uncharacterized protein</fullName>
    </submittedName>
</protein>
<sequence length="122" mass="14232">MMQRVGKIFLSIKISVFSRSTLPFHLFPILRSSEVARPRRHPCFCVSSILGKFLLFAASYLTMSNVSTVRIHLCPWLLSCNQPFWKEKPVCFIFVFPQRTNTTLYKIGRKTSYILKLQNTQK</sequence>
<name>Q8BNC5_MOUSE</name>
<dbReference type="AlphaFoldDB" id="Q8BNC5"/>
<proteinExistence type="evidence at transcript level"/>
<dbReference type="EMBL" id="AK084042">
    <property type="protein sequence ID" value="BAC39104.1"/>
    <property type="molecule type" value="mRNA"/>
</dbReference>
<reference evidence="1" key="2">
    <citation type="journal article" date="2000" name="Genome Res.">
        <title>Normalization and subtraction of cap-trapper-selected cDNAs to prepare full-length cDNA libraries for rapid discovery of new genes.</title>
        <authorList>
            <person name="Carninci P."/>
            <person name="Shibata Y."/>
            <person name="Hayatsu N."/>
            <person name="Sugahara Y."/>
            <person name="Shibata K."/>
            <person name="Itoh M."/>
            <person name="Konno H."/>
            <person name="Okazaki Y."/>
            <person name="Muramatsu M."/>
            <person name="Hayashizaki Y."/>
        </authorList>
    </citation>
    <scope>NUCLEOTIDE SEQUENCE</scope>
    <source>
        <strain evidence="1">C57BL/6J</strain>
        <tissue evidence="1">Spinal ganglion</tissue>
    </source>
</reference>
<reference evidence="1" key="6">
    <citation type="submission" date="2002-04" db="EMBL/GenBank/DDBJ databases">
        <authorList>
            <person name="Adachi J."/>
            <person name="Aizawa K."/>
            <person name="Akimura T."/>
            <person name="Arakawa T."/>
            <person name="Bono H."/>
            <person name="Carninci P."/>
            <person name="Fukuda S."/>
            <person name="Furuno M."/>
            <person name="Hanagaki T."/>
            <person name="Hara A."/>
            <person name="Hashizume W."/>
            <person name="Hayashida K."/>
            <person name="Hayatsu N."/>
            <person name="Hiramoto K."/>
            <person name="Hiraoka T."/>
            <person name="Hirozane T."/>
            <person name="Hori F."/>
            <person name="Imotani K."/>
            <person name="Ishii Y."/>
            <person name="Itoh M."/>
            <person name="Kagawa I."/>
            <person name="Kasukawa T."/>
            <person name="Katoh H."/>
            <person name="Kawai J."/>
            <person name="Kojima Y."/>
            <person name="Kondo S."/>
            <person name="Konno H."/>
            <person name="Kouda M."/>
            <person name="Koya S."/>
            <person name="Kurihara C."/>
            <person name="Matsuyama T."/>
            <person name="Miyazaki A."/>
            <person name="Murata M."/>
            <person name="Nakamura M."/>
            <person name="Nishi K."/>
            <person name="Nomura K."/>
            <person name="Numazaki R."/>
            <person name="Ohno M."/>
            <person name="Ohsato N."/>
            <person name="Okazaki Y."/>
            <person name="Saito R."/>
            <person name="Saitoh H."/>
            <person name="Sakai C."/>
            <person name="Sakai K."/>
            <person name="Sakazume N."/>
            <person name="Sano H."/>
            <person name="Sasaki D."/>
            <person name="Shibata K."/>
            <person name="Shinagawa A."/>
            <person name="Shiraki T."/>
            <person name="Sogabe Y."/>
            <person name="Tagami M."/>
            <person name="Tagawa A."/>
            <person name="Takahashi F."/>
            <person name="Takaku-Akahira S."/>
            <person name="Takeda Y."/>
            <person name="Tanaka T."/>
            <person name="Tomaru A."/>
            <person name="Toya T."/>
            <person name="Yasunishi A."/>
            <person name="Muramatsu M."/>
            <person name="Hayashizaki Y."/>
        </authorList>
    </citation>
    <scope>NUCLEOTIDE SEQUENCE</scope>
    <source>
        <strain evidence="1">C57BL/6J</strain>
        <tissue evidence="1">Spinal ganglion</tissue>
    </source>
</reference>
<reference evidence="1" key="5">
    <citation type="journal article" date="2002" name="Nature">
        <title>Analysis of the mouse transcriptome based on functional annotation of 60,770 full-length cDNAs.</title>
        <authorList>
            <consortium name="The FANTOM Consortium and the RIKEN Genome Exploration Research Group Phase I and II Team"/>
        </authorList>
    </citation>
    <scope>NUCLEOTIDE SEQUENCE</scope>
    <source>
        <strain evidence="1">C57BL/6J</strain>
        <tissue evidence="1">Spinal ganglion</tissue>
    </source>
</reference>
<gene>
    <name evidence="2" type="primary">D130079A08Rik</name>
</gene>